<keyword evidence="4" id="KW-0946">Virion</keyword>
<sequence length="501" mass="57151">MSRIRTNIGPPCSAIYLGEHVWKTNFTNPDIGTAFYTSPYLYLVPNGYTSINEYIEDADVAFSGGLNLTGFRDITIYKSGASKPCTHILATNEFSAPYERHLSGISADTNVPLYTLTTSDIDGLDTSVLSTFQTPDMVRLGYEAFNIMRPRLPDKVSLVNFLIELKDLKSWKHVGNALARVKGSSTKLTKYGVSRRKWGEQIPYSDLSYKMPKGRLRMLKDIVKRLTGAHLEASFGVVPFVSDLVQIFTQLNQLGESLKQLQRYANRRQKRYYRRWLPDINGDPTVGDYRDLPDLSRGWPSPYGTEFRPLISIRRRYRWILRPVYHATMVFSYTLPDVSESEQKVNAFFDVLGVKADPGIIWNAIPFTFLIDWVIDVGSFLHSFARDNLPISITIHDFVHSYNYHYEGEAVIDFQAKSTAGFFPPPNWWTDESNGHRSMGQVFRRTYSSYVREKHPLSNTARVGAYPLLDSIQIPNSKQLALSGSLFINKNLGGKRTYRQH</sequence>
<dbReference type="Pfam" id="PF03863">
    <property type="entry name" value="Phage_mat-A"/>
    <property type="match status" value="1"/>
</dbReference>
<accession>A0A514D2V5</accession>
<evidence type="ECO:0000256" key="6">
    <source>
        <dbReference type="ARBA" id="ARBA00023296"/>
    </source>
</evidence>
<dbReference type="GO" id="GO:0039666">
    <property type="term" value="P:virion attachment to host cell pilus"/>
    <property type="evidence" value="ECO:0007669"/>
    <property type="project" value="UniProtKB-KW"/>
</dbReference>
<evidence type="ECO:0000256" key="3">
    <source>
        <dbReference type="ARBA" id="ARBA00022804"/>
    </source>
</evidence>
<evidence type="ECO:0000256" key="1">
    <source>
        <dbReference type="ARBA" id="ARBA00004328"/>
    </source>
</evidence>
<evidence type="ECO:0000313" key="8">
    <source>
        <dbReference type="EMBL" id="QDH87942.1"/>
    </source>
</evidence>
<comment type="subcellular location">
    <subcellularLocation>
        <location evidence="1">Virion</location>
    </subcellularLocation>
</comment>
<keyword evidence="5" id="KW-1175">Viral attachment to host cell pilus</keyword>
<name>A0A514D2V5_9VIRU</name>
<proteinExistence type="inferred from homology"/>
<dbReference type="InterPro" id="IPR005563">
    <property type="entry name" value="A_protein"/>
</dbReference>
<evidence type="ECO:0000256" key="4">
    <source>
        <dbReference type="ARBA" id="ARBA00022844"/>
    </source>
</evidence>
<dbReference type="EMBL" id="MN033734">
    <property type="protein sequence ID" value="QDH87942.1"/>
    <property type="molecule type" value="Genomic_RNA"/>
</dbReference>
<evidence type="ECO:0000256" key="5">
    <source>
        <dbReference type="ARBA" id="ARBA00023104"/>
    </source>
</evidence>
<evidence type="ECO:0000256" key="2">
    <source>
        <dbReference type="ARBA" id="ARBA00022581"/>
    </source>
</evidence>
<comment type="similarity">
    <text evidence="7">Belongs to the Leviviricetes maturation protein family.</text>
</comment>
<keyword evidence="6" id="KW-1160">Virus entry into host cell</keyword>
<organism evidence="8">
    <name type="scientific">Leviviridae sp</name>
    <dbReference type="NCBI Taxonomy" id="2027243"/>
    <lineage>
        <taxon>Viruses</taxon>
        <taxon>Riboviria</taxon>
        <taxon>Orthornavirae</taxon>
        <taxon>Lenarviricota</taxon>
        <taxon>Leviviricetes</taxon>
        <taxon>Norzivirales</taxon>
        <taxon>Fiersviridae</taxon>
    </lineage>
</organism>
<reference evidence="8" key="1">
    <citation type="submission" date="2019-05" db="EMBL/GenBank/DDBJ databases">
        <title>Metatranscriptomic reconstruction reveals RNA viruses with the potential to shape carbon cycling in soil.</title>
        <authorList>
            <person name="Starr E.P."/>
            <person name="Nuccio E."/>
            <person name="Pett-Ridge J."/>
            <person name="Banfield J.F."/>
            <person name="Firestone M.K."/>
        </authorList>
    </citation>
    <scope>NUCLEOTIDE SEQUENCE</scope>
    <source>
        <strain evidence="8">H1_Bulk_29_scaffold_203</strain>
    </source>
</reference>
<dbReference type="GO" id="GO:0044423">
    <property type="term" value="C:virion component"/>
    <property type="evidence" value="ECO:0007669"/>
    <property type="project" value="UniProtKB-KW"/>
</dbReference>
<evidence type="ECO:0000256" key="7">
    <source>
        <dbReference type="ARBA" id="ARBA00035110"/>
    </source>
</evidence>
<keyword evidence="3" id="KW-1161">Viral attachment to host cell</keyword>
<keyword evidence="2" id="KW-0945">Host-virus interaction</keyword>
<gene>
    <name evidence="8" type="ORF">H1Bulk29203_000003</name>
</gene>
<protein>
    <submittedName>
        <fullName evidence="8">Uncharacterized protein</fullName>
    </submittedName>
</protein>